<name>A0AC60QKG5_IXOPE</name>
<evidence type="ECO:0000313" key="1">
    <source>
        <dbReference type="EMBL" id="KAG0435239.1"/>
    </source>
</evidence>
<dbReference type="Proteomes" id="UP000805193">
    <property type="component" value="Unassembled WGS sequence"/>
</dbReference>
<organism evidence="1 2">
    <name type="scientific">Ixodes persulcatus</name>
    <name type="common">Taiga tick</name>
    <dbReference type="NCBI Taxonomy" id="34615"/>
    <lineage>
        <taxon>Eukaryota</taxon>
        <taxon>Metazoa</taxon>
        <taxon>Ecdysozoa</taxon>
        <taxon>Arthropoda</taxon>
        <taxon>Chelicerata</taxon>
        <taxon>Arachnida</taxon>
        <taxon>Acari</taxon>
        <taxon>Parasitiformes</taxon>
        <taxon>Ixodida</taxon>
        <taxon>Ixodoidea</taxon>
        <taxon>Ixodidae</taxon>
        <taxon>Ixodinae</taxon>
        <taxon>Ixodes</taxon>
    </lineage>
</organism>
<keyword evidence="2" id="KW-1185">Reference proteome</keyword>
<protein>
    <submittedName>
        <fullName evidence="1">Uncharacterized protein</fullName>
    </submittedName>
</protein>
<reference evidence="1 2" key="1">
    <citation type="journal article" date="2020" name="Cell">
        <title>Large-Scale Comparative Analyses of Tick Genomes Elucidate Their Genetic Diversity and Vector Capacities.</title>
        <authorList>
            <consortium name="Tick Genome and Microbiome Consortium (TIGMIC)"/>
            <person name="Jia N."/>
            <person name="Wang J."/>
            <person name="Shi W."/>
            <person name="Du L."/>
            <person name="Sun Y."/>
            <person name="Zhan W."/>
            <person name="Jiang J.F."/>
            <person name="Wang Q."/>
            <person name="Zhang B."/>
            <person name="Ji P."/>
            <person name="Bell-Sakyi L."/>
            <person name="Cui X.M."/>
            <person name="Yuan T.T."/>
            <person name="Jiang B.G."/>
            <person name="Yang W.F."/>
            <person name="Lam T.T."/>
            <person name="Chang Q.C."/>
            <person name="Ding S.J."/>
            <person name="Wang X.J."/>
            <person name="Zhu J.G."/>
            <person name="Ruan X.D."/>
            <person name="Zhao L."/>
            <person name="Wei J.T."/>
            <person name="Ye R.Z."/>
            <person name="Que T.C."/>
            <person name="Du C.H."/>
            <person name="Zhou Y.H."/>
            <person name="Cheng J.X."/>
            <person name="Dai P.F."/>
            <person name="Guo W.B."/>
            <person name="Han X.H."/>
            <person name="Huang E.J."/>
            <person name="Li L.F."/>
            <person name="Wei W."/>
            <person name="Gao Y.C."/>
            <person name="Liu J.Z."/>
            <person name="Shao H.Z."/>
            <person name="Wang X."/>
            <person name="Wang C.C."/>
            <person name="Yang T.C."/>
            <person name="Huo Q.B."/>
            <person name="Li W."/>
            <person name="Chen H.Y."/>
            <person name="Chen S.E."/>
            <person name="Zhou L.G."/>
            <person name="Ni X.B."/>
            <person name="Tian J.H."/>
            <person name="Sheng Y."/>
            <person name="Liu T."/>
            <person name="Pan Y.S."/>
            <person name="Xia L.Y."/>
            <person name="Li J."/>
            <person name="Zhao F."/>
            <person name="Cao W.C."/>
        </authorList>
    </citation>
    <scope>NUCLEOTIDE SEQUENCE [LARGE SCALE GENOMIC DNA]</scope>
    <source>
        <strain evidence="1">Iper-2018</strain>
    </source>
</reference>
<sequence length="135" mass="15071">MDGFVNYDDIAAAAEDQLADHALVLIRGTSEGLRVYCEAKHPELVNSEDTEASTRTLNDMFDALNIKLPSKGIRKNSKELKIIKDFLELLSLTEQNSVSNNTKLFASQMTTESTRSTLMSTLNIIEYLLNQGAHY</sequence>
<gene>
    <name evidence="1" type="ORF">HPB47_018604</name>
</gene>
<feature type="non-terminal residue" evidence="1">
    <location>
        <position position="135"/>
    </location>
</feature>
<comment type="caution">
    <text evidence="1">The sequence shown here is derived from an EMBL/GenBank/DDBJ whole genome shotgun (WGS) entry which is preliminary data.</text>
</comment>
<accession>A0AC60QKG5</accession>
<evidence type="ECO:0000313" key="2">
    <source>
        <dbReference type="Proteomes" id="UP000805193"/>
    </source>
</evidence>
<dbReference type="EMBL" id="JABSTQ010007791">
    <property type="protein sequence ID" value="KAG0435239.1"/>
    <property type="molecule type" value="Genomic_DNA"/>
</dbReference>
<proteinExistence type="predicted"/>